<gene>
    <name evidence="6" type="ORF">CSA56_17185</name>
</gene>
<protein>
    <submittedName>
        <fullName evidence="6">DNA/RNA endonuclease</fullName>
    </submittedName>
</protein>
<evidence type="ECO:0000256" key="1">
    <source>
        <dbReference type="PIRSR" id="PIRSR640255-1"/>
    </source>
</evidence>
<dbReference type="InterPro" id="IPR044929">
    <property type="entry name" value="DNA/RNA_non-sp_Endonuclease_sf"/>
</dbReference>
<organism evidence="6 7">
    <name type="scientific">candidate division KSB3 bacterium</name>
    <dbReference type="NCBI Taxonomy" id="2044937"/>
    <lineage>
        <taxon>Bacteria</taxon>
        <taxon>candidate division KSB3</taxon>
    </lineage>
</organism>
<dbReference type="GO" id="GO:0003676">
    <property type="term" value="F:nucleic acid binding"/>
    <property type="evidence" value="ECO:0007669"/>
    <property type="project" value="InterPro"/>
</dbReference>
<keyword evidence="6" id="KW-0255">Endonuclease</keyword>
<dbReference type="EMBL" id="PDSK01000126">
    <property type="protein sequence ID" value="PIE31878.1"/>
    <property type="molecule type" value="Genomic_DNA"/>
</dbReference>
<feature type="domain" description="DNA/RNA non-specific endonuclease/pyrophosphatase/phosphodiesterase" evidence="5">
    <location>
        <begin position="76"/>
        <end position="264"/>
    </location>
</feature>
<sequence>MYTTFKNIIVTHSFHDMKTALKYGMIALIGFAAGIAFEYWFLTAIWPNRHQSYSWVYTLRNHRKPGEPCDTDLVLDRLGYSLGYSYKYKSALWVSYILSSGSVNINVGRHGSFYADTNIPEEYRVQPEQHRNTEYDKGHLAPSASIDFSKKANRETFALSNIVPQAPKLNRQAWQELESLERKWAKTRGKIYVVTGPIYPSNPRTVNDLPIPSKFYKVLYSYKADKAIGFIMPNKEVQDKNLWRYAKSVQEVEQETELIFFSKFRQKTQHTLKEQIDKEWWRNEH</sequence>
<dbReference type="PANTHER" id="PTHR13966">
    <property type="entry name" value="ENDONUCLEASE RELATED"/>
    <property type="match status" value="1"/>
</dbReference>
<dbReference type="PANTHER" id="PTHR13966:SF5">
    <property type="entry name" value="ENDONUCLEASE G, MITOCHONDRIAL"/>
    <property type="match status" value="1"/>
</dbReference>
<evidence type="ECO:0000259" key="4">
    <source>
        <dbReference type="SMART" id="SM00477"/>
    </source>
</evidence>
<dbReference type="SMART" id="SM00892">
    <property type="entry name" value="Endonuclease_NS"/>
    <property type="match status" value="1"/>
</dbReference>
<dbReference type="Pfam" id="PF01223">
    <property type="entry name" value="Endonuclease_NS"/>
    <property type="match status" value="1"/>
</dbReference>
<keyword evidence="2" id="KW-0479">Metal-binding</keyword>
<feature type="domain" description="ENPP1-3/EXOG-like endonuclease/phosphodiesterase" evidence="4">
    <location>
        <begin position="77"/>
        <end position="267"/>
    </location>
</feature>
<keyword evidence="3" id="KW-1133">Transmembrane helix</keyword>
<evidence type="ECO:0000256" key="2">
    <source>
        <dbReference type="PIRSR" id="PIRSR640255-2"/>
    </source>
</evidence>
<dbReference type="SMART" id="SM00477">
    <property type="entry name" value="NUC"/>
    <property type="match status" value="1"/>
</dbReference>
<keyword evidence="6" id="KW-0378">Hydrolase</keyword>
<reference evidence="6 7" key="1">
    <citation type="submission" date="2017-10" db="EMBL/GenBank/DDBJ databases">
        <title>Novel microbial diversity and functional potential in the marine mammal oral microbiome.</title>
        <authorList>
            <person name="Dudek N.K."/>
            <person name="Sun C.L."/>
            <person name="Burstein D."/>
            <person name="Kantor R.S."/>
            <person name="Aliaga Goltsman D.S."/>
            <person name="Bik E.M."/>
            <person name="Thomas B.C."/>
            <person name="Banfield J.F."/>
            <person name="Relman D.A."/>
        </authorList>
    </citation>
    <scope>NUCLEOTIDE SEQUENCE [LARGE SCALE GENOMIC DNA]</scope>
    <source>
        <strain evidence="6">DOLJORAL78_47_16</strain>
    </source>
</reference>
<feature type="binding site" evidence="2">
    <location>
        <position position="170"/>
    </location>
    <ligand>
        <name>Mg(2+)</name>
        <dbReference type="ChEBI" id="CHEBI:18420"/>
        <note>catalytic</note>
    </ligand>
</feature>
<evidence type="ECO:0000313" key="6">
    <source>
        <dbReference type="EMBL" id="PIE31878.1"/>
    </source>
</evidence>
<feature type="transmembrane region" description="Helical" evidence="3">
    <location>
        <begin position="20"/>
        <end position="42"/>
    </location>
</feature>
<proteinExistence type="predicted"/>
<dbReference type="InterPro" id="IPR001604">
    <property type="entry name" value="Endo_G_ENPP1-like_dom"/>
</dbReference>
<dbReference type="InterPro" id="IPR044925">
    <property type="entry name" value="His-Me_finger_sf"/>
</dbReference>
<dbReference type="InterPro" id="IPR020821">
    <property type="entry name" value="ENPP1-3/EXOG-like_nuc-like"/>
</dbReference>
<dbReference type="SUPFAM" id="SSF54060">
    <property type="entry name" value="His-Me finger endonucleases"/>
    <property type="match status" value="1"/>
</dbReference>
<dbReference type="GO" id="GO:0016787">
    <property type="term" value="F:hydrolase activity"/>
    <property type="evidence" value="ECO:0007669"/>
    <property type="project" value="InterPro"/>
</dbReference>
<keyword evidence="3" id="KW-0812">Transmembrane</keyword>
<accession>A0A2G6K829</accession>
<dbReference type="GO" id="GO:0046872">
    <property type="term" value="F:metal ion binding"/>
    <property type="evidence" value="ECO:0007669"/>
    <property type="project" value="UniProtKB-KW"/>
</dbReference>
<evidence type="ECO:0000259" key="5">
    <source>
        <dbReference type="SMART" id="SM00892"/>
    </source>
</evidence>
<evidence type="ECO:0000256" key="3">
    <source>
        <dbReference type="SAM" id="Phobius"/>
    </source>
</evidence>
<keyword evidence="6" id="KW-0540">Nuclease</keyword>
<dbReference type="AlphaFoldDB" id="A0A2G6K829"/>
<feature type="active site" description="Proton acceptor" evidence="1">
    <location>
        <position position="139"/>
    </location>
</feature>
<keyword evidence="3" id="KW-0472">Membrane</keyword>
<dbReference type="Gene3D" id="3.40.570.10">
    <property type="entry name" value="Extracellular Endonuclease, subunit A"/>
    <property type="match status" value="1"/>
</dbReference>
<dbReference type="Proteomes" id="UP000230821">
    <property type="component" value="Unassembled WGS sequence"/>
</dbReference>
<dbReference type="GO" id="GO:0004519">
    <property type="term" value="F:endonuclease activity"/>
    <property type="evidence" value="ECO:0007669"/>
    <property type="project" value="UniProtKB-KW"/>
</dbReference>
<evidence type="ECO:0000313" key="7">
    <source>
        <dbReference type="Proteomes" id="UP000230821"/>
    </source>
</evidence>
<comment type="caution">
    <text evidence="6">The sequence shown here is derived from an EMBL/GenBank/DDBJ whole genome shotgun (WGS) entry which is preliminary data.</text>
</comment>
<dbReference type="InterPro" id="IPR040255">
    <property type="entry name" value="Non-specific_endonuclease"/>
</dbReference>
<name>A0A2G6K829_9BACT</name>